<protein>
    <recommendedName>
        <fullName evidence="3">Outer membrane protein assembly factor BamE domain-containing protein</fullName>
    </recommendedName>
</protein>
<dbReference type="Proteomes" id="UP000095347">
    <property type="component" value="Unassembled WGS sequence"/>
</dbReference>
<dbReference type="InterPro" id="IPR007450">
    <property type="entry name" value="BamE_dom"/>
</dbReference>
<feature type="domain" description="Outer membrane protein assembly factor BamE" evidence="3">
    <location>
        <begin position="23"/>
        <end position="98"/>
    </location>
</feature>
<evidence type="ECO:0000256" key="1">
    <source>
        <dbReference type="ARBA" id="ARBA00022729"/>
    </source>
</evidence>
<dbReference type="GO" id="GO:0019867">
    <property type="term" value="C:outer membrane"/>
    <property type="evidence" value="ECO:0007669"/>
    <property type="project" value="InterPro"/>
</dbReference>
<evidence type="ECO:0000259" key="3">
    <source>
        <dbReference type="Pfam" id="PF04355"/>
    </source>
</evidence>
<proteinExistence type="predicted"/>
<dbReference type="Gene3D" id="3.30.1450.10">
    <property type="match status" value="1"/>
</dbReference>
<organism evidence="4 5">
    <name type="scientific">Magnetovibrio blakemorei</name>
    <dbReference type="NCBI Taxonomy" id="28181"/>
    <lineage>
        <taxon>Bacteria</taxon>
        <taxon>Pseudomonadati</taxon>
        <taxon>Pseudomonadota</taxon>
        <taxon>Alphaproteobacteria</taxon>
        <taxon>Rhodospirillales</taxon>
        <taxon>Magnetovibrionaceae</taxon>
        <taxon>Magnetovibrio</taxon>
    </lineage>
</organism>
<sequence length="139" mass="15281">MLGTVLIVLGLSTACAPRVNMHGNAVQLEEIAAIEPGVYTRDRVLDTLGSPSSTDPYDDSAWYYISERTETTAFFAPEVIERQVVAIIFDEHGVVKSVDVYDKNSAEYVNPVERKTPTAGNSLGVIEQMLSNLGRFNKK</sequence>
<comment type="caution">
    <text evidence="4">The sequence shown here is derived from an EMBL/GenBank/DDBJ whole genome shotgun (WGS) entry which is preliminary data.</text>
</comment>
<evidence type="ECO:0000256" key="2">
    <source>
        <dbReference type="ARBA" id="ARBA00023136"/>
    </source>
</evidence>
<dbReference type="EMBL" id="MCGG01000067">
    <property type="protein sequence ID" value="OEJ64689.1"/>
    <property type="molecule type" value="Genomic_DNA"/>
</dbReference>
<evidence type="ECO:0000313" key="5">
    <source>
        <dbReference type="Proteomes" id="UP000095347"/>
    </source>
</evidence>
<keyword evidence="5" id="KW-1185">Reference proteome</keyword>
<dbReference type="AlphaFoldDB" id="A0A1E5Q456"/>
<reference evidence="5" key="1">
    <citation type="submission" date="2016-07" db="EMBL/GenBank/DDBJ databases">
        <authorList>
            <person name="Florea S."/>
            <person name="Webb J.S."/>
            <person name="Jaromczyk J."/>
            <person name="Schardl C.L."/>
        </authorList>
    </citation>
    <scope>NUCLEOTIDE SEQUENCE [LARGE SCALE GENOMIC DNA]</scope>
    <source>
        <strain evidence="5">MV-1</strain>
    </source>
</reference>
<dbReference type="Pfam" id="PF04355">
    <property type="entry name" value="BamE"/>
    <property type="match status" value="1"/>
</dbReference>
<name>A0A1E5Q456_9PROT</name>
<dbReference type="STRING" id="28181.BEN30_00530"/>
<evidence type="ECO:0000313" key="4">
    <source>
        <dbReference type="EMBL" id="OEJ64689.1"/>
    </source>
</evidence>
<keyword evidence="1" id="KW-0732">Signal</keyword>
<keyword evidence="2" id="KW-0472">Membrane</keyword>
<accession>A0A1E5Q456</accession>
<gene>
    <name evidence="4" type="ORF">BEN30_00530</name>
</gene>
<dbReference type="InterPro" id="IPR037873">
    <property type="entry name" value="BamE-like"/>
</dbReference>